<dbReference type="Proteomes" id="UP000215914">
    <property type="component" value="Unassembled WGS sequence"/>
</dbReference>
<accession>A0A9K3DWF5</accession>
<protein>
    <submittedName>
        <fullName evidence="1">Uncharacterized protein</fullName>
    </submittedName>
</protein>
<dbReference type="Gramene" id="mRNA:HanXRQr2_Chr15g0672921">
    <property type="protein sequence ID" value="mRNA:HanXRQr2_Chr15g0672921"/>
    <property type="gene ID" value="HanXRQr2_Chr15g0672921"/>
</dbReference>
<reference evidence="1" key="1">
    <citation type="journal article" date="2017" name="Nature">
        <title>The sunflower genome provides insights into oil metabolism, flowering and Asterid evolution.</title>
        <authorList>
            <person name="Badouin H."/>
            <person name="Gouzy J."/>
            <person name="Grassa C.J."/>
            <person name="Murat F."/>
            <person name="Staton S.E."/>
            <person name="Cottret L."/>
            <person name="Lelandais-Briere C."/>
            <person name="Owens G.L."/>
            <person name="Carrere S."/>
            <person name="Mayjonade B."/>
            <person name="Legrand L."/>
            <person name="Gill N."/>
            <person name="Kane N.C."/>
            <person name="Bowers J.E."/>
            <person name="Hubner S."/>
            <person name="Bellec A."/>
            <person name="Berard A."/>
            <person name="Berges H."/>
            <person name="Blanchet N."/>
            <person name="Boniface M.C."/>
            <person name="Brunel D."/>
            <person name="Catrice O."/>
            <person name="Chaidir N."/>
            <person name="Claudel C."/>
            <person name="Donnadieu C."/>
            <person name="Faraut T."/>
            <person name="Fievet G."/>
            <person name="Helmstetter N."/>
            <person name="King M."/>
            <person name="Knapp S.J."/>
            <person name="Lai Z."/>
            <person name="Le Paslier M.C."/>
            <person name="Lippi Y."/>
            <person name="Lorenzon L."/>
            <person name="Mandel J.R."/>
            <person name="Marage G."/>
            <person name="Marchand G."/>
            <person name="Marquand E."/>
            <person name="Bret-Mestries E."/>
            <person name="Morien E."/>
            <person name="Nambeesan S."/>
            <person name="Nguyen T."/>
            <person name="Pegot-Espagnet P."/>
            <person name="Pouilly N."/>
            <person name="Raftis F."/>
            <person name="Sallet E."/>
            <person name="Schiex T."/>
            <person name="Thomas J."/>
            <person name="Vandecasteele C."/>
            <person name="Vares D."/>
            <person name="Vear F."/>
            <person name="Vautrin S."/>
            <person name="Crespi M."/>
            <person name="Mangin B."/>
            <person name="Burke J.M."/>
            <person name="Salse J."/>
            <person name="Munos S."/>
            <person name="Vincourt P."/>
            <person name="Rieseberg L.H."/>
            <person name="Langlade N.B."/>
        </authorList>
    </citation>
    <scope>NUCLEOTIDE SEQUENCE</scope>
    <source>
        <tissue evidence="1">Leaves</tissue>
    </source>
</reference>
<sequence>MEGLTTKVYNIVKSHWRRRGYHRLGATTNTIVHGDHEEKSKPRRRRKWRVRIPPRLKLKLARSPRKLFIRLRDAYVQLMMKLANTSAVRGRTMIGCNGDGYGKMMIKEYDEKIVIEIYKNVVIGKDHQHQSSSHNVRYI</sequence>
<proteinExistence type="predicted"/>
<keyword evidence="2" id="KW-1185">Reference proteome</keyword>
<name>A0A9K3DWF5_HELAN</name>
<gene>
    <name evidence="1" type="ORF">HanXRQr2_Chr15g0672921</name>
</gene>
<dbReference type="EMBL" id="MNCJ02000330">
    <property type="protein sequence ID" value="KAF5762796.1"/>
    <property type="molecule type" value="Genomic_DNA"/>
</dbReference>
<evidence type="ECO:0000313" key="2">
    <source>
        <dbReference type="Proteomes" id="UP000215914"/>
    </source>
</evidence>
<reference evidence="1" key="2">
    <citation type="submission" date="2020-06" db="EMBL/GenBank/DDBJ databases">
        <title>Helianthus annuus Genome sequencing and assembly Release 2.</title>
        <authorList>
            <person name="Gouzy J."/>
            <person name="Langlade N."/>
            <person name="Munos S."/>
        </authorList>
    </citation>
    <scope>NUCLEOTIDE SEQUENCE</scope>
    <source>
        <tissue evidence="1">Leaves</tissue>
    </source>
</reference>
<evidence type="ECO:0000313" key="1">
    <source>
        <dbReference type="EMBL" id="KAF5762796.1"/>
    </source>
</evidence>
<dbReference type="AlphaFoldDB" id="A0A9K3DWF5"/>
<dbReference type="PANTHER" id="PTHR33702:SF5">
    <property type="entry name" value="OS01G0308600 PROTEIN"/>
    <property type="match status" value="1"/>
</dbReference>
<organism evidence="1 2">
    <name type="scientific">Helianthus annuus</name>
    <name type="common">Common sunflower</name>
    <dbReference type="NCBI Taxonomy" id="4232"/>
    <lineage>
        <taxon>Eukaryota</taxon>
        <taxon>Viridiplantae</taxon>
        <taxon>Streptophyta</taxon>
        <taxon>Embryophyta</taxon>
        <taxon>Tracheophyta</taxon>
        <taxon>Spermatophyta</taxon>
        <taxon>Magnoliopsida</taxon>
        <taxon>eudicotyledons</taxon>
        <taxon>Gunneridae</taxon>
        <taxon>Pentapetalae</taxon>
        <taxon>asterids</taxon>
        <taxon>campanulids</taxon>
        <taxon>Asterales</taxon>
        <taxon>Asteraceae</taxon>
        <taxon>Asteroideae</taxon>
        <taxon>Heliantheae alliance</taxon>
        <taxon>Heliantheae</taxon>
        <taxon>Helianthus</taxon>
    </lineage>
</organism>
<dbReference type="PANTHER" id="PTHR33702">
    <property type="entry name" value="BNAA09G40010D PROTEIN"/>
    <property type="match status" value="1"/>
</dbReference>
<comment type="caution">
    <text evidence="1">The sequence shown here is derived from an EMBL/GenBank/DDBJ whole genome shotgun (WGS) entry which is preliminary data.</text>
</comment>